<organism evidence="3 4">
    <name type="scientific">Paenibacillus sedimenti</name>
    <dbReference type="NCBI Taxonomy" id="2770274"/>
    <lineage>
        <taxon>Bacteria</taxon>
        <taxon>Bacillati</taxon>
        <taxon>Bacillota</taxon>
        <taxon>Bacilli</taxon>
        <taxon>Bacillales</taxon>
        <taxon>Paenibacillaceae</taxon>
        <taxon>Paenibacillus</taxon>
    </lineage>
</organism>
<keyword evidence="1" id="KW-0521">NADP</keyword>
<evidence type="ECO:0000313" key="3">
    <source>
        <dbReference type="EMBL" id="MBD0383651.1"/>
    </source>
</evidence>
<dbReference type="InterPro" id="IPR002347">
    <property type="entry name" value="SDR_fam"/>
</dbReference>
<proteinExistence type="predicted"/>
<dbReference type="InterPro" id="IPR051468">
    <property type="entry name" value="Fungal_SecMetab_SDRs"/>
</dbReference>
<dbReference type="EMBL" id="JACVVD010000012">
    <property type="protein sequence ID" value="MBD0383651.1"/>
    <property type="molecule type" value="Genomic_DNA"/>
</dbReference>
<dbReference type="RefSeq" id="WP_188177438.1">
    <property type="nucleotide sequence ID" value="NZ_JACVVD010000012.1"/>
</dbReference>
<dbReference type="SUPFAM" id="SSF51735">
    <property type="entry name" value="NAD(P)-binding Rossmann-fold domains"/>
    <property type="match status" value="1"/>
</dbReference>
<evidence type="ECO:0000256" key="2">
    <source>
        <dbReference type="ARBA" id="ARBA00023002"/>
    </source>
</evidence>
<dbReference type="PANTHER" id="PTHR43544:SF7">
    <property type="entry name" value="NADB-LER2"/>
    <property type="match status" value="1"/>
</dbReference>
<dbReference type="PRINTS" id="PR00081">
    <property type="entry name" value="GDHRDH"/>
</dbReference>
<dbReference type="GO" id="GO:0016491">
    <property type="term" value="F:oxidoreductase activity"/>
    <property type="evidence" value="ECO:0007669"/>
    <property type="project" value="UniProtKB-KW"/>
</dbReference>
<accession>A0A926QL90</accession>
<keyword evidence="4" id="KW-1185">Reference proteome</keyword>
<dbReference type="Gene3D" id="3.40.50.720">
    <property type="entry name" value="NAD(P)-binding Rossmann-like Domain"/>
    <property type="match status" value="1"/>
</dbReference>
<evidence type="ECO:0000256" key="1">
    <source>
        <dbReference type="ARBA" id="ARBA00022857"/>
    </source>
</evidence>
<dbReference type="Pfam" id="PF00106">
    <property type="entry name" value="adh_short"/>
    <property type="match status" value="1"/>
</dbReference>
<evidence type="ECO:0000313" key="4">
    <source>
        <dbReference type="Proteomes" id="UP000650466"/>
    </source>
</evidence>
<comment type="caution">
    <text evidence="3">The sequence shown here is derived from an EMBL/GenBank/DDBJ whole genome shotgun (WGS) entry which is preliminary data.</text>
</comment>
<dbReference type="Proteomes" id="UP000650466">
    <property type="component" value="Unassembled WGS sequence"/>
</dbReference>
<dbReference type="CDD" id="cd05325">
    <property type="entry name" value="carb_red_sniffer_like_SDR_c"/>
    <property type="match status" value="1"/>
</dbReference>
<reference evidence="3" key="1">
    <citation type="submission" date="2020-09" db="EMBL/GenBank/DDBJ databases">
        <title>Draft Genome Sequence of Paenibacillus sp. WST5.</title>
        <authorList>
            <person name="Bao Z."/>
        </authorList>
    </citation>
    <scope>NUCLEOTIDE SEQUENCE</scope>
    <source>
        <strain evidence="3">WST5</strain>
    </source>
</reference>
<sequence length="232" mass="24680">MNVLITGANRGLGYALAELGAERGFAIYAGVRRLERAQQLQDLNKRYAGRVQPVALDVTQESSIAAAANALRSQGVMLDAVVNNAAVLLGRSVQIEELELADLIDSFTANLFGPMMVIKHFLPLVAKGPQATLVNISSEAGSMAGAYGGDYPYALSKASLNYFSLQLKQYVKDAGVHVYAVHPGWIQTDMGGSAAPGDPNVSAKGILDVIERKIMIGHEAVFIDHNGQPMAL</sequence>
<protein>
    <submittedName>
        <fullName evidence="3">SDR family oxidoreductase</fullName>
    </submittedName>
</protein>
<dbReference type="GO" id="GO:0005737">
    <property type="term" value="C:cytoplasm"/>
    <property type="evidence" value="ECO:0007669"/>
    <property type="project" value="TreeGrafter"/>
</dbReference>
<name>A0A926QL90_9BACL</name>
<dbReference type="AlphaFoldDB" id="A0A926QL90"/>
<gene>
    <name evidence="3" type="ORF">ICC18_26595</name>
</gene>
<keyword evidence="2" id="KW-0560">Oxidoreductase</keyword>
<dbReference type="InterPro" id="IPR036291">
    <property type="entry name" value="NAD(P)-bd_dom_sf"/>
</dbReference>
<dbReference type="PANTHER" id="PTHR43544">
    <property type="entry name" value="SHORT-CHAIN DEHYDROGENASE/REDUCTASE"/>
    <property type="match status" value="1"/>
</dbReference>